<dbReference type="OrthoDB" id="10257666at2759"/>
<dbReference type="Proteomes" id="UP000002488">
    <property type="component" value="Unassembled WGS sequence"/>
</dbReference>
<comment type="caution">
    <text evidence="1">The sequence shown here is derived from an EMBL/GenBank/DDBJ whole genome shotgun (WGS) entry which is preliminary data.</text>
</comment>
<dbReference type="EMBL" id="ACGJ01000089">
    <property type="protein sequence ID" value="EET02658.1"/>
    <property type="molecule type" value="Genomic_DNA"/>
</dbReference>
<protein>
    <submittedName>
        <fullName evidence="1">Uncharacterized protein</fullName>
    </submittedName>
</protein>
<name>C6LMU7_GIAIB</name>
<accession>C6LMU7</accession>
<sequence>MEDYLSIAAGEHEFLERVLSIFPTGCMSKPVMQGICIIFIGKLQASEKVYDSRASELSSQIGSLKALIAAEAGRNNTELSSLLMLLIQLRRLAHDHLLYVKAEVSEAVKQAEADLQGLRTHPIDSPSLAKLGDDILCKAPIAQCMARSAAFDAITAITSHVSHCVTLAFALHNFSTSIKERSLRLLAEDDQDSATLVLIERQGILNTIKTLVENCSMLTKVADWFAREAEKDILCTICANDIRAPYAERTPTDIEADCEQAKRIKLCCEIFAACLDPNSTVHDTERHKNWSFAGLASPMSTDSGYEALIKKVGELSADLRKKRASLSESMLSADVEASATLTSEIARQEEKVANLVSFGHELHAELYMLPHGLEKLTNRLSAGLLTLRSVLLNLRDEGCQVSNTEDYSGSFSRLAECYARMDTEKEPLKI</sequence>
<dbReference type="AlphaFoldDB" id="C6LMU7"/>
<proteinExistence type="predicted"/>
<evidence type="ECO:0000313" key="1">
    <source>
        <dbReference type="EMBL" id="EET02658.1"/>
    </source>
</evidence>
<dbReference type="VEuPathDB" id="GiardiaDB:GL50581_45"/>
<gene>
    <name evidence="1" type="ORF">GL50581_45</name>
</gene>
<dbReference type="OMA" id="TICANDL"/>
<organism evidence="1 2">
    <name type="scientific">Giardia intestinalis (strain ATCC 50581 / GS clone H7)</name>
    <name type="common">Giardia lamblia</name>
    <dbReference type="NCBI Taxonomy" id="598745"/>
    <lineage>
        <taxon>Eukaryota</taxon>
        <taxon>Metamonada</taxon>
        <taxon>Diplomonadida</taxon>
        <taxon>Hexamitidae</taxon>
        <taxon>Giardiinae</taxon>
        <taxon>Giardia</taxon>
    </lineage>
</organism>
<reference evidence="1 2" key="1">
    <citation type="journal article" date="2009" name="PLoS Pathog.">
        <title>Draft genome sequencing of giardia intestinalis assemblage B isolate GS: is human giardiasis caused by two different species?</title>
        <authorList>
            <person name="Franzen O."/>
            <person name="Jerlstrom-Hultqvist J."/>
            <person name="Castro E."/>
            <person name="Sherwood E."/>
            <person name="Ankarklev J."/>
            <person name="Reiner D.S."/>
            <person name="Palm D."/>
            <person name="Andersson J.O."/>
            <person name="Andersson B."/>
            <person name="Svard S.G."/>
        </authorList>
    </citation>
    <scope>NUCLEOTIDE SEQUENCE [LARGE SCALE GENOMIC DNA]</scope>
    <source>
        <strain evidence="2">ATCC 50581 / GS clone H7</strain>
    </source>
</reference>
<evidence type="ECO:0000313" key="2">
    <source>
        <dbReference type="Proteomes" id="UP000002488"/>
    </source>
</evidence>